<evidence type="ECO:0008006" key="4">
    <source>
        <dbReference type="Google" id="ProtNLM"/>
    </source>
</evidence>
<evidence type="ECO:0000313" key="3">
    <source>
        <dbReference type="Proteomes" id="UP001231189"/>
    </source>
</evidence>
<sequence length="436" mass="48175">MTKAAEILKKKNEEIDIDYVRKLVASAGYQSKADTSRRNECETSTTPLPCTFIGGLQRGGLLRHKLTCLANANKLTLDEMISIASDHTAADDDAGGDIAATAIPLHQQKKNRDNGNSGSQKRKNPDDQEWRIRLGRHGVPTRRFREAEEDAAVEASRQGSAKHGTEATVADPAPRKPTRSIGTCPGPSGSGYEEVHSHQPQLQVGQRLKERPGGRIQASPAPPRGKGGKGKNKDKDEDSSRQWMRMITRRIPRQGPQSSYHVIFGRPTYHKFHARACYIYNKLKIPGPKEYEALLHELCIAKEIGIKHIISMEIRPGGTQVAGTLERQKLVMAAYETVDEIAKCFLGYEVKYVRRDDNAAADMLSNLGSGRKPIPPGIFLEHLRIPSVKGANPENPEVAVSPAKEESSHALKNRCDEQLELGLTNWTLSVEFANYP</sequence>
<feature type="region of interest" description="Disordered" evidence="1">
    <location>
        <begin position="102"/>
        <end position="241"/>
    </location>
</feature>
<organism evidence="2 3">
    <name type="scientific">Lolium multiflorum</name>
    <name type="common">Italian ryegrass</name>
    <name type="synonym">Lolium perenne subsp. multiflorum</name>
    <dbReference type="NCBI Taxonomy" id="4521"/>
    <lineage>
        <taxon>Eukaryota</taxon>
        <taxon>Viridiplantae</taxon>
        <taxon>Streptophyta</taxon>
        <taxon>Embryophyta</taxon>
        <taxon>Tracheophyta</taxon>
        <taxon>Spermatophyta</taxon>
        <taxon>Magnoliopsida</taxon>
        <taxon>Liliopsida</taxon>
        <taxon>Poales</taxon>
        <taxon>Poaceae</taxon>
        <taxon>BOP clade</taxon>
        <taxon>Pooideae</taxon>
        <taxon>Poodae</taxon>
        <taxon>Poeae</taxon>
        <taxon>Poeae Chloroplast Group 2 (Poeae type)</taxon>
        <taxon>Loliodinae</taxon>
        <taxon>Loliinae</taxon>
        <taxon>Lolium</taxon>
    </lineage>
</organism>
<accession>A0AAD8RYY2</accession>
<dbReference type="AlphaFoldDB" id="A0AAD8RYY2"/>
<feature type="compositionally biased region" description="Basic residues" evidence="1">
    <location>
        <begin position="133"/>
        <end position="142"/>
    </location>
</feature>
<reference evidence="2" key="1">
    <citation type="submission" date="2023-07" db="EMBL/GenBank/DDBJ databases">
        <title>A chromosome-level genome assembly of Lolium multiflorum.</title>
        <authorList>
            <person name="Chen Y."/>
            <person name="Copetti D."/>
            <person name="Kolliker R."/>
            <person name="Studer B."/>
        </authorList>
    </citation>
    <scope>NUCLEOTIDE SEQUENCE</scope>
    <source>
        <strain evidence="2">02402/16</strain>
        <tissue evidence="2">Leaf</tissue>
    </source>
</reference>
<keyword evidence="3" id="KW-1185">Reference proteome</keyword>
<protein>
    <recommendedName>
        <fullName evidence="4">RNase H type-1 domain-containing protein</fullName>
    </recommendedName>
</protein>
<proteinExistence type="predicted"/>
<dbReference type="EMBL" id="JAUUTY010000004">
    <property type="protein sequence ID" value="KAK1642487.1"/>
    <property type="molecule type" value="Genomic_DNA"/>
</dbReference>
<evidence type="ECO:0000313" key="2">
    <source>
        <dbReference type="EMBL" id="KAK1642487.1"/>
    </source>
</evidence>
<dbReference type="Proteomes" id="UP001231189">
    <property type="component" value="Unassembled WGS sequence"/>
</dbReference>
<feature type="compositionally biased region" description="Basic and acidic residues" evidence="1">
    <location>
        <begin position="123"/>
        <end position="132"/>
    </location>
</feature>
<name>A0AAD8RYY2_LOLMU</name>
<comment type="caution">
    <text evidence="2">The sequence shown here is derived from an EMBL/GenBank/DDBJ whole genome shotgun (WGS) entry which is preliminary data.</text>
</comment>
<gene>
    <name evidence="2" type="ORF">QYE76_060292</name>
</gene>
<feature type="compositionally biased region" description="Basic and acidic residues" evidence="1">
    <location>
        <begin position="231"/>
        <end position="240"/>
    </location>
</feature>
<evidence type="ECO:0000256" key="1">
    <source>
        <dbReference type="SAM" id="MobiDB-lite"/>
    </source>
</evidence>